<organism evidence="1 5">
    <name type="scientific">Rhodococcus erythropolis</name>
    <name type="common">Arthrobacter picolinophilus</name>
    <dbReference type="NCBI Taxonomy" id="1833"/>
    <lineage>
        <taxon>Bacteria</taxon>
        <taxon>Bacillati</taxon>
        <taxon>Actinomycetota</taxon>
        <taxon>Actinomycetes</taxon>
        <taxon>Mycobacteriales</taxon>
        <taxon>Nocardiaceae</taxon>
        <taxon>Rhodococcus</taxon>
        <taxon>Rhodococcus erythropolis group</taxon>
    </lineage>
</organism>
<keyword evidence="5" id="KW-1185">Reference proteome</keyword>
<dbReference type="EMBL" id="CP124545">
    <property type="protein sequence ID" value="WGV47598.1"/>
    <property type="molecule type" value="Genomic_DNA"/>
</dbReference>
<reference evidence="3" key="3">
    <citation type="submission" date="2023-08" db="EMBL/GenBank/DDBJ databases">
        <title>Isolation and Characterization of Rhodococcus erythropolis MGMM8.</title>
        <authorList>
            <person name="Diabankana R.G.C."/>
            <person name="Afordoanyi D.M."/>
            <person name="Validov S.Z."/>
        </authorList>
    </citation>
    <scope>NUCLEOTIDE SEQUENCE</scope>
    <source>
        <strain evidence="3">MGMM8</strain>
    </source>
</reference>
<proteinExistence type="predicted"/>
<reference evidence="1 5" key="2">
    <citation type="submission" date="2020-12" db="EMBL/GenBank/DDBJ databases">
        <title>Draft genome sequence of furan degrading bacterial strain FUR100.</title>
        <authorList>
            <person name="Woiski C."/>
        </authorList>
    </citation>
    <scope>NUCLEOTIDE SEQUENCE [LARGE SCALE GENOMIC DNA]</scope>
    <source>
        <strain evidence="1 5">FUR100</strain>
    </source>
</reference>
<dbReference type="Proteomes" id="UP000627573">
    <property type="component" value="Unassembled WGS sequence"/>
</dbReference>
<dbReference type="GeneID" id="66899784"/>
<evidence type="ECO:0000313" key="2">
    <source>
        <dbReference type="EMBL" id="QIP41283.1"/>
    </source>
</evidence>
<gene>
    <name evidence="2" type="ORF">G9444_4039</name>
    <name evidence="1" type="ORF">I3517_06155</name>
    <name evidence="3" type="ORF">QIE55_18795</name>
</gene>
<evidence type="ECO:0000313" key="3">
    <source>
        <dbReference type="EMBL" id="WGV47598.1"/>
    </source>
</evidence>
<evidence type="ECO:0000313" key="1">
    <source>
        <dbReference type="EMBL" id="MBH5142196.1"/>
    </source>
</evidence>
<dbReference type="Proteomes" id="UP001230933">
    <property type="component" value="Chromosome"/>
</dbReference>
<evidence type="ECO:0000313" key="5">
    <source>
        <dbReference type="Proteomes" id="UP000627573"/>
    </source>
</evidence>
<accession>A0A1F2PS92</accession>
<evidence type="ECO:0000313" key="4">
    <source>
        <dbReference type="Proteomes" id="UP000502345"/>
    </source>
</evidence>
<dbReference type="AlphaFoldDB" id="A0A1F2PS92"/>
<dbReference type="EMBL" id="CP050124">
    <property type="protein sequence ID" value="QIP41283.1"/>
    <property type="molecule type" value="Genomic_DNA"/>
</dbReference>
<protein>
    <submittedName>
        <fullName evidence="1">Uncharacterized protein</fullName>
    </submittedName>
</protein>
<dbReference type="EMBL" id="JAECSB010000027">
    <property type="protein sequence ID" value="MBH5142196.1"/>
    <property type="molecule type" value="Genomic_DNA"/>
</dbReference>
<dbReference type="Proteomes" id="UP000502345">
    <property type="component" value="Chromosome"/>
</dbReference>
<dbReference type="RefSeq" id="WP_003945367.1">
    <property type="nucleotide sequence ID" value="NZ_AP018733.1"/>
</dbReference>
<reference evidence="2 4" key="1">
    <citation type="submission" date="2020-03" db="EMBL/GenBank/DDBJ databases">
        <title>Screen low temperature-resistant strains for efficient degradation of petroleum hydrocarbons under the low temperature.</title>
        <authorList>
            <person name="Wang Y."/>
            <person name="Chen J."/>
        </authorList>
    </citation>
    <scope>NUCLEOTIDE SEQUENCE [LARGE SCALE GENOMIC DNA]</scope>
    <source>
        <strain evidence="2 4">KB1</strain>
    </source>
</reference>
<name>A0A1F2PS92_RHOER</name>
<sequence length="55" mass="5114">MPTIPLTGDPIVINIIVQLLSAGSSNALALGGVGSSGLGSTGLGSFDSASLGSAA</sequence>